<dbReference type="EMBL" id="VSRR010022232">
    <property type="protein sequence ID" value="MPC64549.1"/>
    <property type="molecule type" value="Genomic_DNA"/>
</dbReference>
<evidence type="ECO:0000313" key="2">
    <source>
        <dbReference type="Proteomes" id="UP000324222"/>
    </source>
</evidence>
<sequence length="86" mass="9708">MRVHRKGRFTPETTHKARNCVAQNRLSGFSTGVFTPDVKLWDRCQPHCPHRFHDCQQGDFSGLNGSRSLGLPPLSPEAYLFLTALI</sequence>
<protein>
    <submittedName>
        <fullName evidence="1">Uncharacterized protein</fullName>
    </submittedName>
</protein>
<gene>
    <name evidence="1" type="ORF">E2C01_058667</name>
</gene>
<evidence type="ECO:0000313" key="1">
    <source>
        <dbReference type="EMBL" id="MPC64549.1"/>
    </source>
</evidence>
<accession>A0A5B7H3N4</accession>
<dbReference type="Proteomes" id="UP000324222">
    <property type="component" value="Unassembled WGS sequence"/>
</dbReference>
<keyword evidence="2" id="KW-1185">Reference proteome</keyword>
<reference evidence="1 2" key="1">
    <citation type="submission" date="2019-05" db="EMBL/GenBank/DDBJ databases">
        <title>Another draft genome of Portunus trituberculatus and its Hox gene families provides insights of decapod evolution.</title>
        <authorList>
            <person name="Jeong J.-H."/>
            <person name="Song I."/>
            <person name="Kim S."/>
            <person name="Choi T."/>
            <person name="Kim D."/>
            <person name="Ryu S."/>
            <person name="Kim W."/>
        </authorList>
    </citation>
    <scope>NUCLEOTIDE SEQUENCE [LARGE SCALE GENOMIC DNA]</scope>
    <source>
        <tissue evidence="1">Muscle</tissue>
    </source>
</reference>
<comment type="caution">
    <text evidence="1">The sequence shown here is derived from an EMBL/GenBank/DDBJ whole genome shotgun (WGS) entry which is preliminary data.</text>
</comment>
<dbReference type="AlphaFoldDB" id="A0A5B7H3N4"/>
<organism evidence="1 2">
    <name type="scientific">Portunus trituberculatus</name>
    <name type="common">Swimming crab</name>
    <name type="synonym">Neptunus trituberculatus</name>
    <dbReference type="NCBI Taxonomy" id="210409"/>
    <lineage>
        <taxon>Eukaryota</taxon>
        <taxon>Metazoa</taxon>
        <taxon>Ecdysozoa</taxon>
        <taxon>Arthropoda</taxon>
        <taxon>Crustacea</taxon>
        <taxon>Multicrustacea</taxon>
        <taxon>Malacostraca</taxon>
        <taxon>Eumalacostraca</taxon>
        <taxon>Eucarida</taxon>
        <taxon>Decapoda</taxon>
        <taxon>Pleocyemata</taxon>
        <taxon>Brachyura</taxon>
        <taxon>Eubrachyura</taxon>
        <taxon>Portunoidea</taxon>
        <taxon>Portunidae</taxon>
        <taxon>Portuninae</taxon>
        <taxon>Portunus</taxon>
    </lineage>
</organism>
<proteinExistence type="predicted"/>
<name>A0A5B7H3N4_PORTR</name>